<keyword evidence="3" id="KW-1185">Reference proteome</keyword>
<sequence>MSAPIARETTMVRRATTRFITATTTALAVGTVTLLAGGVASAAPGSITWRDGYTTFTRTVSNTTPNPGDVITVTTTWARDDANYEELWWAKDFHATCLSYVPGSAKLTDNAGVHTVEPYVEVKPDFAAADFATSGYKPMVRNYSDTPTLSFQYTVGADCARGSALYTGLSYNGSRGRGDYVNKGPAVTVANDSFSAALAPVSGATVGAATTLTATVTPHGAGTVEFKDGDTVIGTATVGPDGTATQSWTPTTAGDHTITATYSGPGVSATTSAVVAVAGTAGGGGAGSLGSLFGS</sequence>
<dbReference type="EMBL" id="BAABFB010000066">
    <property type="protein sequence ID" value="GAA4486840.1"/>
    <property type="molecule type" value="Genomic_DNA"/>
</dbReference>
<dbReference type="Gene3D" id="2.60.40.10">
    <property type="entry name" value="Immunoglobulins"/>
    <property type="match status" value="1"/>
</dbReference>
<organism evidence="2 3">
    <name type="scientific">Rhodococcus olei</name>
    <dbReference type="NCBI Taxonomy" id="2161675"/>
    <lineage>
        <taxon>Bacteria</taxon>
        <taxon>Bacillati</taxon>
        <taxon>Actinomycetota</taxon>
        <taxon>Actinomycetes</taxon>
        <taxon>Mycobacteriales</taxon>
        <taxon>Nocardiaceae</taxon>
        <taxon>Rhodococcus</taxon>
    </lineage>
</organism>
<comment type="caution">
    <text evidence="2">The sequence shown here is derived from an EMBL/GenBank/DDBJ whole genome shotgun (WGS) entry which is preliminary data.</text>
</comment>
<accession>A0ABP8PFT7</accession>
<feature type="domain" description="Bacterial Ig-like" evidence="1">
    <location>
        <begin position="204"/>
        <end position="277"/>
    </location>
</feature>
<name>A0ABP8PFT7_9NOCA</name>
<evidence type="ECO:0000313" key="3">
    <source>
        <dbReference type="Proteomes" id="UP001501183"/>
    </source>
</evidence>
<evidence type="ECO:0000313" key="2">
    <source>
        <dbReference type="EMBL" id="GAA4486840.1"/>
    </source>
</evidence>
<dbReference type="Proteomes" id="UP001501183">
    <property type="component" value="Unassembled WGS sequence"/>
</dbReference>
<dbReference type="Pfam" id="PF16640">
    <property type="entry name" value="Big_3_5"/>
    <property type="match status" value="1"/>
</dbReference>
<protein>
    <recommendedName>
        <fullName evidence="1">Bacterial Ig-like domain-containing protein</fullName>
    </recommendedName>
</protein>
<evidence type="ECO:0000259" key="1">
    <source>
        <dbReference type="Pfam" id="PF16640"/>
    </source>
</evidence>
<dbReference type="InterPro" id="IPR013783">
    <property type="entry name" value="Ig-like_fold"/>
</dbReference>
<dbReference type="PROSITE" id="PS50194">
    <property type="entry name" value="FILAMIN_REPEAT"/>
    <property type="match status" value="1"/>
</dbReference>
<dbReference type="InterPro" id="IPR032109">
    <property type="entry name" value="Big_3_5"/>
</dbReference>
<proteinExistence type="predicted"/>
<reference evidence="3" key="1">
    <citation type="journal article" date="2019" name="Int. J. Syst. Evol. Microbiol.">
        <title>The Global Catalogue of Microorganisms (GCM) 10K type strain sequencing project: providing services to taxonomists for standard genome sequencing and annotation.</title>
        <authorList>
            <consortium name="The Broad Institute Genomics Platform"/>
            <consortium name="The Broad Institute Genome Sequencing Center for Infectious Disease"/>
            <person name="Wu L."/>
            <person name="Ma J."/>
        </authorList>
    </citation>
    <scope>NUCLEOTIDE SEQUENCE [LARGE SCALE GENOMIC DNA]</scope>
    <source>
        <strain evidence="3">JCM 32206</strain>
    </source>
</reference>
<gene>
    <name evidence="2" type="ORF">GCM10023094_44130</name>
</gene>
<dbReference type="InterPro" id="IPR017868">
    <property type="entry name" value="Filamin/ABP280_repeat-like"/>
</dbReference>